<evidence type="ECO:0000256" key="5">
    <source>
        <dbReference type="SAM" id="MobiDB-lite"/>
    </source>
</evidence>
<dbReference type="Pfam" id="PF01694">
    <property type="entry name" value="Rhomboid"/>
    <property type="match status" value="1"/>
</dbReference>
<evidence type="ECO:0000256" key="6">
    <source>
        <dbReference type="SAM" id="Phobius"/>
    </source>
</evidence>
<comment type="subcellular location">
    <subcellularLocation>
        <location evidence="1">Membrane</location>
        <topology evidence="1">Multi-pass membrane protein</topology>
    </subcellularLocation>
</comment>
<dbReference type="HOGENOM" id="CLU_067823_2_0_11"/>
<dbReference type="Gene3D" id="1.20.1540.10">
    <property type="entry name" value="Rhomboid-like"/>
    <property type="match status" value="1"/>
</dbReference>
<evidence type="ECO:0000259" key="7">
    <source>
        <dbReference type="Pfam" id="PF01694"/>
    </source>
</evidence>
<evidence type="ECO:0000256" key="1">
    <source>
        <dbReference type="ARBA" id="ARBA00004141"/>
    </source>
</evidence>
<dbReference type="GO" id="GO:0016020">
    <property type="term" value="C:membrane"/>
    <property type="evidence" value="ECO:0007669"/>
    <property type="project" value="UniProtKB-SubCell"/>
</dbReference>
<keyword evidence="3 6" id="KW-1133">Transmembrane helix</keyword>
<keyword evidence="4 6" id="KW-0472">Membrane</keyword>
<keyword evidence="2 6" id="KW-0812">Transmembrane</keyword>
<dbReference type="KEGG" id="cdo:CDOO_10955"/>
<dbReference type="InterPro" id="IPR035952">
    <property type="entry name" value="Rhomboid-like_sf"/>
</dbReference>
<feature type="transmembrane region" description="Helical" evidence="6">
    <location>
        <begin position="55"/>
        <end position="76"/>
    </location>
</feature>
<proteinExistence type="predicted"/>
<protein>
    <submittedName>
        <fullName evidence="8">Rhomboid family protein</fullName>
    </submittedName>
</protein>
<dbReference type="PANTHER" id="PTHR43731">
    <property type="entry name" value="RHOMBOID PROTEASE"/>
    <property type="match status" value="1"/>
</dbReference>
<feature type="domain" description="Peptidase S54 rhomboid" evidence="7">
    <location>
        <begin position="93"/>
        <end position="226"/>
    </location>
</feature>
<name>A0A097IHX4_9CORY</name>
<dbReference type="InterPro" id="IPR050925">
    <property type="entry name" value="Rhomboid_protease_S54"/>
</dbReference>
<dbReference type="SUPFAM" id="SSF144091">
    <property type="entry name" value="Rhomboid-like"/>
    <property type="match status" value="1"/>
</dbReference>
<dbReference type="AlphaFoldDB" id="A0A097IHX4"/>
<dbReference type="eggNOG" id="COG0705">
    <property type="taxonomic scope" value="Bacteria"/>
</dbReference>
<dbReference type="OrthoDB" id="465874at2"/>
<evidence type="ECO:0000256" key="2">
    <source>
        <dbReference type="ARBA" id="ARBA00022692"/>
    </source>
</evidence>
<dbReference type="RefSeq" id="WP_018020571.1">
    <property type="nucleotide sequence ID" value="NZ_AQUX01000001.1"/>
</dbReference>
<dbReference type="STRING" id="558173.CDOO_10955"/>
<gene>
    <name evidence="8" type="ORF">CDOO_10955</name>
</gene>
<feature type="transmembrane region" description="Helical" evidence="6">
    <location>
        <begin position="207"/>
        <end position="228"/>
    </location>
</feature>
<dbReference type="GO" id="GO:0004252">
    <property type="term" value="F:serine-type endopeptidase activity"/>
    <property type="evidence" value="ECO:0007669"/>
    <property type="project" value="InterPro"/>
</dbReference>
<feature type="transmembrane region" description="Helical" evidence="6">
    <location>
        <begin position="156"/>
        <end position="176"/>
    </location>
</feature>
<dbReference type="InterPro" id="IPR022764">
    <property type="entry name" value="Peptidase_S54_rhomboid_dom"/>
</dbReference>
<evidence type="ECO:0000256" key="4">
    <source>
        <dbReference type="ARBA" id="ARBA00023136"/>
    </source>
</evidence>
<evidence type="ECO:0000313" key="9">
    <source>
        <dbReference type="Proteomes" id="UP000029914"/>
    </source>
</evidence>
<accession>A0A097IHX4</accession>
<evidence type="ECO:0000256" key="3">
    <source>
        <dbReference type="ARBA" id="ARBA00022989"/>
    </source>
</evidence>
<dbReference type="EMBL" id="CP006764">
    <property type="protein sequence ID" value="AIT61728.1"/>
    <property type="molecule type" value="Genomic_DNA"/>
</dbReference>
<organism evidence="8 9">
    <name type="scientific">Corynebacterium doosanense CAU 212 = DSM 45436</name>
    <dbReference type="NCBI Taxonomy" id="558173"/>
    <lineage>
        <taxon>Bacteria</taxon>
        <taxon>Bacillati</taxon>
        <taxon>Actinomycetota</taxon>
        <taxon>Actinomycetes</taxon>
        <taxon>Mycobacteriales</taxon>
        <taxon>Corynebacteriaceae</taxon>
        <taxon>Corynebacterium</taxon>
    </lineage>
</organism>
<dbReference type="Proteomes" id="UP000029914">
    <property type="component" value="Chromosome"/>
</dbReference>
<feature type="transmembrane region" description="Helical" evidence="6">
    <location>
        <begin position="130"/>
        <end position="150"/>
    </location>
</feature>
<evidence type="ECO:0000313" key="8">
    <source>
        <dbReference type="EMBL" id="AIT61728.1"/>
    </source>
</evidence>
<dbReference type="PANTHER" id="PTHR43731:SF9">
    <property type="entry name" value="SLR1461 PROTEIN"/>
    <property type="match status" value="1"/>
</dbReference>
<sequence>MSVNNPYSQPHPRRPGYGSNLGGQMPGGPVQYPVPTGPGAAPVSRHNPGGGFSGGVRFALLYVAAIWAVFALDWVIPVDLNNFGIHPRDPSSLLGIITAPLLHANLEHLASNTVPGAVFAFLIGFSGRRVFWEVTVIVVIVAGVGTWLLGGEGTNHIGASGVVYGWLAYLIVRGIFNRSLSQIITGALLGFFYSGLVFGLLPGTPGVSWQGHLFGAVGGVLAGLCITSDDPPALKARRQARTRNTGR</sequence>
<reference evidence="8 9" key="1">
    <citation type="submission" date="2013-09" db="EMBL/GenBank/DDBJ databases">
        <title>Complete genome sequence of Corynebacterium doosanense CAU 212(T) (=DSM 45436(T)), isolated from activated sludge.</title>
        <authorList>
            <person name="Schaffert L."/>
            <person name="Albersmeier A."/>
            <person name="Kalinowski J."/>
            <person name="Ruckert C."/>
        </authorList>
    </citation>
    <scope>NUCLEOTIDE SEQUENCE [LARGE SCALE GENOMIC DNA]</scope>
    <source>
        <strain evidence="8 9">CAU 212</strain>
    </source>
</reference>
<feature type="transmembrane region" description="Helical" evidence="6">
    <location>
        <begin position="183"/>
        <end position="201"/>
    </location>
</feature>
<keyword evidence="9" id="KW-1185">Reference proteome</keyword>
<feature type="region of interest" description="Disordered" evidence="5">
    <location>
        <begin position="1"/>
        <end position="41"/>
    </location>
</feature>